<feature type="transmembrane region" description="Helical" evidence="7">
    <location>
        <begin position="345"/>
        <end position="366"/>
    </location>
</feature>
<dbReference type="EMBL" id="FNXT01000565">
    <property type="protein sequence ID" value="SZX65171.1"/>
    <property type="molecule type" value="Genomic_DNA"/>
</dbReference>
<evidence type="ECO:0000256" key="4">
    <source>
        <dbReference type="ARBA" id="ARBA00022989"/>
    </source>
</evidence>
<reference evidence="9 10" key="1">
    <citation type="submission" date="2016-10" db="EMBL/GenBank/DDBJ databases">
        <authorList>
            <person name="Cai Z."/>
        </authorList>
    </citation>
    <scope>NUCLEOTIDE SEQUENCE [LARGE SCALE GENOMIC DNA]</scope>
</reference>
<keyword evidence="4 7" id="KW-1133">Transmembrane helix</keyword>
<dbReference type="GO" id="GO:0022857">
    <property type="term" value="F:transmembrane transporter activity"/>
    <property type="evidence" value="ECO:0007669"/>
    <property type="project" value="InterPro"/>
</dbReference>
<evidence type="ECO:0000313" key="10">
    <source>
        <dbReference type="Proteomes" id="UP000256970"/>
    </source>
</evidence>
<dbReference type="STRING" id="3088.A0A383VIZ1"/>
<feature type="transmembrane region" description="Helical" evidence="7">
    <location>
        <begin position="550"/>
        <end position="573"/>
    </location>
</feature>
<proteinExistence type="inferred from homology"/>
<feature type="transmembrane region" description="Helical" evidence="7">
    <location>
        <begin position="425"/>
        <end position="444"/>
    </location>
</feature>
<dbReference type="InterPro" id="IPR020846">
    <property type="entry name" value="MFS_dom"/>
</dbReference>
<dbReference type="AlphaFoldDB" id="A0A383VIZ1"/>
<evidence type="ECO:0000256" key="7">
    <source>
        <dbReference type="SAM" id="Phobius"/>
    </source>
</evidence>
<evidence type="ECO:0000259" key="8">
    <source>
        <dbReference type="PROSITE" id="PS50850"/>
    </source>
</evidence>
<feature type="transmembrane region" description="Helical" evidence="7">
    <location>
        <begin position="138"/>
        <end position="160"/>
    </location>
</feature>
<feature type="transmembrane region" description="Helical" evidence="7">
    <location>
        <begin position="231"/>
        <end position="251"/>
    </location>
</feature>
<feature type="transmembrane region" description="Helical" evidence="7">
    <location>
        <begin position="166"/>
        <end position="188"/>
    </location>
</feature>
<sequence>MDLHDITPAGSADAHAAAARDQQQHLSTINEEEKSYLLQQRLHQQHHSLQDEFQEAAAAAQRYIVHHHRFLTTFLVAISRVLENTDASLLPAVYLYVGCAFSASPAQLGAMTFSRLLAQALASPAGGLLGHKLNRVRLVAVTCWYWALMTTLFACSSATWQGSVLWALNGLGLGVMVPNAQSLVADYYDATHRGRAFGMLLAVGNMGAMLSSVYATNIAGLTIFGMQGWRFAFLSVAAVSAVTGLAMWLLARDPRCDRGSWQLHPHFQQQSTTLTYSATTAATTSSSSRGAKGLGIGSLLRGLYRRVGSSGDAAGSSSSSGGGGGWRGWMAAGRAALRSPLAAEVWVVLSTPSFIVVVVQGFLGSMPWSAFAFTTLFLQLQGWSDFAASAAMAAFSAADALGALLGGAVGDWAAKRFPDHGRITACQFSVGIGVPMFALIFQGLPLGSGGWVVGCYVGLLAVTGVLISWAATACNNPIFAEIVPPHLRTLVYAFDRCLEGVLSALGAPMVGVAAQRLFGFSGGAASAADCSSLSSHTSRRHQPDLHKARALGDALTLFTTVPWTLCVLVYSFLHCTYPRDKRRSSCTGDPVLPAEQLPSAEHETFALVASHAPAAAAVVSEVELHEWEAAGDDDHSTLLRSAMTPPLR</sequence>
<organism evidence="9 10">
    <name type="scientific">Tetradesmus obliquus</name>
    <name type="common">Green alga</name>
    <name type="synonym">Acutodesmus obliquus</name>
    <dbReference type="NCBI Taxonomy" id="3088"/>
    <lineage>
        <taxon>Eukaryota</taxon>
        <taxon>Viridiplantae</taxon>
        <taxon>Chlorophyta</taxon>
        <taxon>core chlorophytes</taxon>
        <taxon>Chlorophyceae</taxon>
        <taxon>CS clade</taxon>
        <taxon>Sphaeropleales</taxon>
        <taxon>Scenedesmaceae</taxon>
        <taxon>Tetradesmus</taxon>
    </lineage>
</organism>
<gene>
    <name evidence="9" type="ORF">BQ4739_LOCUS5621</name>
</gene>
<feature type="domain" description="Major facilitator superfamily (MFS) profile" evidence="8">
    <location>
        <begin position="72"/>
        <end position="577"/>
    </location>
</feature>
<feature type="transmembrane region" description="Helical" evidence="7">
    <location>
        <begin position="200"/>
        <end position="225"/>
    </location>
</feature>
<dbReference type="Pfam" id="PF07690">
    <property type="entry name" value="MFS_1"/>
    <property type="match status" value="1"/>
</dbReference>
<keyword evidence="3 7" id="KW-0812">Transmembrane</keyword>
<dbReference type="Proteomes" id="UP000256970">
    <property type="component" value="Unassembled WGS sequence"/>
</dbReference>
<name>A0A383VIZ1_TETOB</name>
<evidence type="ECO:0000256" key="3">
    <source>
        <dbReference type="ARBA" id="ARBA00022692"/>
    </source>
</evidence>
<evidence type="ECO:0000256" key="6">
    <source>
        <dbReference type="ARBA" id="ARBA00024338"/>
    </source>
</evidence>
<keyword evidence="2" id="KW-0813">Transport</keyword>
<dbReference type="InterPro" id="IPR036259">
    <property type="entry name" value="MFS_trans_sf"/>
</dbReference>
<evidence type="ECO:0000256" key="1">
    <source>
        <dbReference type="ARBA" id="ARBA00004141"/>
    </source>
</evidence>
<keyword evidence="5 7" id="KW-0472">Membrane</keyword>
<dbReference type="InterPro" id="IPR011701">
    <property type="entry name" value="MFS"/>
</dbReference>
<evidence type="ECO:0000256" key="5">
    <source>
        <dbReference type="ARBA" id="ARBA00023136"/>
    </source>
</evidence>
<evidence type="ECO:0000256" key="2">
    <source>
        <dbReference type="ARBA" id="ARBA00022448"/>
    </source>
</evidence>
<dbReference type="PROSITE" id="PS50850">
    <property type="entry name" value="MFS"/>
    <property type="match status" value="1"/>
</dbReference>
<comment type="similarity">
    <text evidence="6">Belongs to the major facilitator superfamily. Spinster (TC 2.A.1.49) family.</text>
</comment>
<dbReference type="PANTHER" id="PTHR23505">
    <property type="entry name" value="SPINSTER"/>
    <property type="match status" value="1"/>
</dbReference>
<feature type="transmembrane region" description="Helical" evidence="7">
    <location>
        <begin position="386"/>
        <end position="413"/>
    </location>
</feature>
<comment type="subcellular location">
    <subcellularLocation>
        <location evidence="1">Membrane</location>
        <topology evidence="1">Multi-pass membrane protein</topology>
    </subcellularLocation>
</comment>
<dbReference type="GO" id="GO:0016020">
    <property type="term" value="C:membrane"/>
    <property type="evidence" value="ECO:0007669"/>
    <property type="project" value="UniProtKB-SubCell"/>
</dbReference>
<dbReference type="Gene3D" id="1.20.1250.20">
    <property type="entry name" value="MFS general substrate transporter like domains"/>
    <property type="match status" value="2"/>
</dbReference>
<keyword evidence="10" id="KW-1185">Reference proteome</keyword>
<evidence type="ECO:0000313" key="9">
    <source>
        <dbReference type="EMBL" id="SZX65171.1"/>
    </source>
</evidence>
<dbReference type="SUPFAM" id="SSF103473">
    <property type="entry name" value="MFS general substrate transporter"/>
    <property type="match status" value="1"/>
</dbReference>
<protein>
    <recommendedName>
        <fullName evidence="8">Major facilitator superfamily (MFS) profile domain-containing protein</fullName>
    </recommendedName>
</protein>
<dbReference type="InterPro" id="IPR044770">
    <property type="entry name" value="MFS_spinster-like"/>
</dbReference>
<dbReference type="PANTHER" id="PTHR23505:SF52">
    <property type="entry name" value="MAJOR FACILITATOR SUPERFAMILY PROTEIN"/>
    <property type="match status" value="1"/>
</dbReference>
<accession>A0A383VIZ1</accession>
<feature type="transmembrane region" description="Helical" evidence="7">
    <location>
        <begin position="450"/>
        <end position="471"/>
    </location>
</feature>